<sequence>MKYLQYALVTFVVGLILYFGFFGTRPGSTKNPGIELPADAVVAAWETKTDEQPPVNITVTPVQLGRDADVWKFDIAFDTHAGSLDHDPMNVVTLLDDKGGVYRPTAWEGPEPGGHHREGALRFNAIRPVPPYVELMVKNVGGIPERSFTWNMK</sequence>
<proteinExistence type="predicted"/>
<protein>
    <submittedName>
        <fullName evidence="2">Uncharacterized protein</fullName>
    </submittedName>
</protein>
<dbReference type="AlphaFoldDB" id="A0A1G2KQ82"/>
<gene>
    <name evidence="2" type="ORF">A3C16_00360</name>
</gene>
<evidence type="ECO:0000256" key="1">
    <source>
        <dbReference type="SAM" id="Phobius"/>
    </source>
</evidence>
<dbReference type="EMBL" id="MHQL01000059">
    <property type="protein sequence ID" value="OHA01576.1"/>
    <property type="molecule type" value="Genomic_DNA"/>
</dbReference>
<evidence type="ECO:0000313" key="2">
    <source>
        <dbReference type="EMBL" id="OHA01576.1"/>
    </source>
</evidence>
<keyword evidence="1" id="KW-1133">Transmembrane helix</keyword>
<evidence type="ECO:0000313" key="3">
    <source>
        <dbReference type="Proteomes" id="UP000177811"/>
    </source>
</evidence>
<organism evidence="2 3">
    <name type="scientific">Candidatus Sungbacteria bacterium RIFCSPHIGHO2_02_FULL_51_29</name>
    <dbReference type="NCBI Taxonomy" id="1802273"/>
    <lineage>
        <taxon>Bacteria</taxon>
        <taxon>Candidatus Sungiibacteriota</taxon>
    </lineage>
</organism>
<accession>A0A1G2KQ82</accession>
<name>A0A1G2KQ82_9BACT</name>
<comment type="caution">
    <text evidence="2">The sequence shown here is derived from an EMBL/GenBank/DDBJ whole genome shotgun (WGS) entry which is preliminary data.</text>
</comment>
<feature type="transmembrane region" description="Helical" evidence="1">
    <location>
        <begin position="6"/>
        <end position="24"/>
    </location>
</feature>
<dbReference type="Proteomes" id="UP000177811">
    <property type="component" value="Unassembled WGS sequence"/>
</dbReference>
<keyword evidence="1" id="KW-0812">Transmembrane</keyword>
<reference evidence="2 3" key="1">
    <citation type="journal article" date="2016" name="Nat. Commun.">
        <title>Thousands of microbial genomes shed light on interconnected biogeochemical processes in an aquifer system.</title>
        <authorList>
            <person name="Anantharaman K."/>
            <person name="Brown C.T."/>
            <person name="Hug L.A."/>
            <person name="Sharon I."/>
            <person name="Castelle C.J."/>
            <person name="Probst A.J."/>
            <person name="Thomas B.C."/>
            <person name="Singh A."/>
            <person name="Wilkins M.J."/>
            <person name="Karaoz U."/>
            <person name="Brodie E.L."/>
            <person name="Williams K.H."/>
            <person name="Hubbard S.S."/>
            <person name="Banfield J.F."/>
        </authorList>
    </citation>
    <scope>NUCLEOTIDE SEQUENCE [LARGE SCALE GENOMIC DNA]</scope>
</reference>
<keyword evidence="1" id="KW-0472">Membrane</keyword>